<keyword evidence="2" id="KW-1185">Reference proteome</keyword>
<dbReference type="AlphaFoldDB" id="A0A975BTB6"/>
<proteinExistence type="predicted"/>
<dbReference type="Proteomes" id="UP000663722">
    <property type="component" value="Chromosome"/>
</dbReference>
<accession>A0A975BTB6</accession>
<name>A0A975BTB6_9BACT</name>
<reference evidence="1" key="1">
    <citation type="journal article" date="2021" name="Microb. Physiol.">
        <title>Proteogenomic Insights into the Physiology of Marine, Sulfate-Reducing, Filamentous Desulfonema limicola and Desulfonema magnum.</title>
        <authorList>
            <person name="Schnaars V."/>
            <person name="Wohlbrand L."/>
            <person name="Scheve S."/>
            <person name="Hinrichs C."/>
            <person name="Reinhardt R."/>
            <person name="Rabus R."/>
        </authorList>
    </citation>
    <scope>NUCLEOTIDE SEQUENCE</scope>
    <source>
        <strain evidence="1">4be13</strain>
    </source>
</reference>
<gene>
    <name evidence="1" type="ORF">dnm_073300</name>
</gene>
<dbReference type="KEGG" id="dmm:dnm_073300"/>
<sequence>MFKFFLSFLRKQESTVSGSAASAENGFLLSREWQAFYPNQVKKFEH</sequence>
<evidence type="ECO:0000313" key="1">
    <source>
        <dbReference type="EMBL" id="QTA91266.1"/>
    </source>
</evidence>
<protein>
    <submittedName>
        <fullName evidence="1">Uncharacterized protein</fullName>
    </submittedName>
</protein>
<dbReference type="EMBL" id="CP061800">
    <property type="protein sequence ID" value="QTA91266.1"/>
    <property type="molecule type" value="Genomic_DNA"/>
</dbReference>
<organism evidence="1 2">
    <name type="scientific">Desulfonema magnum</name>
    <dbReference type="NCBI Taxonomy" id="45655"/>
    <lineage>
        <taxon>Bacteria</taxon>
        <taxon>Pseudomonadati</taxon>
        <taxon>Thermodesulfobacteriota</taxon>
        <taxon>Desulfobacteria</taxon>
        <taxon>Desulfobacterales</taxon>
        <taxon>Desulfococcaceae</taxon>
        <taxon>Desulfonema</taxon>
    </lineage>
</organism>
<evidence type="ECO:0000313" key="2">
    <source>
        <dbReference type="Proteomes" id="UP000663722"/>
    </source>
</evidence>